<name>A0A139B159_GONPJ</name>
<evidence type="ECO:0000313" key="10">
    <source>
        <dbReference type="EMBL" id="KXS22455.1"/>
    </source>
</evidence>
<keyword evidence="3" id="KW-0479">Metal-binding</keyword>
<dbReference type="SUPFAM" id="SSF52833">
    <property type="entry name" value="Thioredoxin-like"/>
    <property type="match status" value="1"/>
</dbReference>
<evidence type="ECO:0000256" key="1">
    <source>
        <dbReference type="ARBA" id="ARBA00010643"/>
    </source>
</evidence>
<evidence type="ECO:0000256" key="3">
    <source>
        <dbReference type="ARBA" id="ARBA00022723"/>
    </source>
</evidence>
<evidence type="ECO:0000256" key="2">
    <source>
        <dbReference type="ARBA" id="ARBA00022714"/>
    </source>
</evidence>
<dbReference type="FunFam" id="1.10.10.1590:FF:000001">
    <property type="entry name" value="NADH-quinone oxidoreductase subunit E"/>
    <property type="match status" value="1"/>
</dbReference>
<dbReference type="GO" id="GO:1902494">
    <property type="term" value="C:catalytic complex"/>
    <property type="evidence" value="ECO:0007669"/>
    <property type="project" value="UniProtKB-ARBA"/>
</dbReference>
<keyword evidence="4" id="KW-1278">Translocase</keyword>
<evidence type="ECO:0000256" key="4">
    <source>
        <dbReference type="ARBA" id="ARBA00022967"/>
    </source>
</evidence>
<accession>A0A139B159</accession>
<dbReference type="GO" id="GO:0051537">
    <property type="term" value="F:2 iron, 2 sulfur cluster binding"/>
    <property type="evidence" value="ECO:0007669"/>
    <property type="project" value="UniProtKB-KW"/>
</dbReference>
<proteinExistence type="inferred from homology"/>
<dbReference type="GO" id="GO:0008137">
    <property type="term" value="F:NADH dehydrogenase (ubiquinone) activity"/>
    <property type="evidence" value="ECO:0007669"/>
    <property type="project" value="UniProtKB-ARBA"/>
</dbReference>
<dbReference type="GO" id="GO:0046872">
    <property type="term" value="F:metal ion binding"/>
    <property type="evidence" value="ECO:0007669"/>
    <property type="project" value="UniProtKB-KW"/>
</dbReference>
<dbReference type="InterPro" id="IPR036249">
    <property type="entry name" value="Thioredoxin-like_sf"/>
</dbReference>
<evidence type="ECO:0000256" key="9">
    <source>
        <dbReference type="SAM" id="MobiDB-lite"/>
    </source>
</evidence>
<dbReference type="EMBL" id="KQ965731">
    <property type="protein sequence ID" value="KXS22455.1"/>
    <property type="molecule type" value="Genomic_DNA"/>
</dbReference>
<dbReference type="GO" id="GO:0016491">
    <property type="term" value="F:oxidoreductase activity"/>
    <property type="evidence" value="ECO:0007669"/>
    <property type="project" value="InterPro"/>
</dbReference>
<protein>
    <submittedName>
        <fullName evidence="10">NADH dehydrogenase flavo protein 2</fullName>
    </submittedName>
</protein>
<comment type="cofactor">
    <cofactor evidence="8">
        <name>[2Fe-2S] cluster</name>
        <dbReference type="ChEBI" id="CHEBI:190135"/>
    </cofactor>
</comment>
<evidence type="ECO:0000256" key="6">
    <source>
        <dbReference type="ARBA" id="ARBA00023014"/>
    </source>
</evidence>
<dbReference type="CDD" id="cd03064">
    <property type="entry name" value="TRX_Fd_NuoE"/>
    <property type="match status" value="1"/>
</dbReference>
<evidence type="ECO:0000256" key="7">
    <source>
        <dbReference type="ARBA" id="ARBA00023027"/>
    </source>
</evidence>
<dbReference type="AlphaFoldDB" id="A0A139B159"/>
<dbReference type="Gene3D" id="3.40.30.10">
    <property type="entry name" value="Glutaredoxin"/>
    <property type="match status" value="1"/>
</dbReference>
<dbReference type="InterPro" id="IPR041921">
    <property type="entry name" value="NuoE_N"/>
</dbReference>
<keyword evidence="2" id="KW-0001">2Fe-2S</keyword>
<dbReference type="OMA" id="MYDTKPV"/>
<dbReference type="PANTHER" id="PTHR10371">
    <property type="entry name" value="NADH DEHYDROGENASE UBIQUINONE FLAVOPROTEIN 2, MITOCHONDRIAL"/>
    <property type="match status" value="1"/>
</dbReference>
<organism evidence="10 11">
    <name type="scientific">Gonapodya prolifera (strain JEL478)</name>
    <name type="common">Monoblepharis prolifera</name>
    <dbReference type="NCBI Taxonomy" id="1344416"/>
    <lineage>
        <taxon>Eukaryota</taxon>
        <taxon>Fungi</taxon>
        <taxon>Fungi incertae sedis</taxon>
        <taxon>Chytridiomycota</taxon>
        <taxon>Chytridiomycota incertae sedis</taxon>
        <taxon>Monoblepharidomycetes</taxon>
        <taxon>Monoblepharidales</taxon>
        <taxon>Gonapodyaceae</taxon>
        <taxon>Gonapodya</taxon>
    </lineage>
</organism>
<dbReference type="PANTHER" id="PTHR10371:SF3">
    <property type="entry name" value="NADH DEHYDROGENASE [UBIQUINONE] FLAVOPROTEIN 2, MITOCHONDRIAL"/>
    <property type="match status" value="1"/>
</dbReference>
<dbReference type="Pfam" id="PF01257">
    <property type="entry name" value="2Fe-2S_thioredx"/>
    <property type="match status" value="1"/>
</dbReference>
<dbReference type="STRING" id="1344416.A0A139B159"/>
<dbReference type="GO" id="GO:0006120">
    <property type="term" value="P:mitochondrial electron transport, NADH to ubiquinone"/>
    <property type="evidence" value="ECO:0007669"/>
    <property type="project" value="UniProtKB-ARBA"/>
</dbReference>
<dbReference type="Proteomes" id="UP000070544">
    <property type="component" value="Unassembled WGS sequence"/>
</dbReference>
<keyword evidence="6" id="KW-0411">Iron-sulfur</keyword>
<dbReference type="FunFam" id="3.40.30.10:FF:000022">
    <property type="entry name" value="NADH dehydrogenase flavoprotein 2, mitochondrial"/>
    <property type="match status" value="1"/>
</dbReference>
<dbReference type="GO" id="GO:0098796">
    <property type="term" value="C:membrane protein complex"/>
    <property type="evidence" value="ECO:0007669"/>
    <property type="project" value="UniProtKB-ARBA"/>
</dbReference>
<dbReference type="OrthoDB" id="10254187at2759"/>
<keyword evidence="7" id="KW-0520">NAD</keyword>
<dbReference type="Gene3D" id="1.10.10.1590">
    <property type="entry name" value="NADH-quinone oxidoreductase subunit E"/>
    <property type="match status" value="1"/>
</dbReference>
<keyword evidence="5" id="KW-0408">Iron</keyword>
<feature type="region of interest" description="Disordered" evidence="9">
    <location>
        <begin position="240"/>
        <end position="259"/>
    </location>
</feature>
<evidence type="ECO:0000256" key="8">
    <source>
        <dbReference type="ARBA" id="ARBA00034078"/>
    </source>
</evidence>
<dbReference type="NCBIfam" id="TIGR01958">
    <property type="entry name" value="nuoE_fam"/>
    <property type="match status" value="1"/>
</dbReference>
<keyword evidence="11" id="KW-1185">Reference proteome</keyword>
<dbReference type="GO" id="GO:0005743">
    <property type="term" value="C:mitochondrial inner membrane"/>
    <property type="evidence" value="ECO:0007669"/>
    <property type="project" value="UniProtKB-ARBA"/>
</dbReference>
<dbReference type="InterPro" id="IPR002023">
    <property type="entry name" value="NuoE-like"/>
</dbReference>
<comment type="similarity">
    <text evidence="1">Belongs to the complex I 24 kDa subunit family.</text>
</comment>
<evidence type="ECO:0000313" key="11">
    <source>
        <dbReference type="Proteomes" id="UP000070544"/>
    </source>
</evidence>
<dbReference type="InterPro" id="IPR042128">
    <property type="entry name" value="NuoE_dom"/>
</dbReference>
<gene>
    <name evidence="10" type="ORF">M427DRAFT_50775</name>
</gene>
<sequence length="275" mass="30122">MHALRAARSEFSRAFLDLSVRQAPAASRSVVCRGASPFSSTVPFVAAPAPRLFHTSPYVASHGGAAQFRKTDYNDPSIPFKFTPENAEHAAAIVQKFPPQYKKGATIPLLHLAQRQNNGFCSISVMNYVAEYLEMPPMRVYEVATFYTMFNKEPIGKYFLQLCTTSPCVVCGADKVLDAIKSHLKIDVGETTPDGLFTLVEVECAAACTNAPVLAVNEDYYEDLTPEKTVKILDELRAGRIPPRGPQNGRKSAEPLGGQRVLKEIPYGPGHKCTL</sequence>
<reference evidence="10 11" key="1">
    <citation type="journal article" date="2015" name="Genome Biol. Evol.">
        <title>Phylogenomic analyses indicate that early fungi evolved digesting cell walls of algal ancestors of land plants.</title>
        <authorList>
            <person name="Chang Y."/>
            <person name="Wang S."/>
            <person name="Sekimoto S."/>
            <person name="Aerts A.L."/>
            <person name="Choi C."/>
            <person name="Clum A."/>
            <person name="LaButti K.M."/>
            <person name="Lindquist E.A."/>
            <person name="Yee Ngan C."/>
            <person name="Ohm R.A."/>
            <person name="Salamov A.A."/>
            <person name="Grigoriev I.V."/>
            <person name="Spatafora J.W."/>
            <person name="Berbee M.L."/>
        </authorList>
    </citation>
    <scope>NUCLEOTIDE SEQUENCE [LARGE SCALE GENOMIC DNA]</scope>
    <source>
        <strain evidence="10 11">JEL478</strain>
    </source>
</reference>
<evidence type="ECO:0000256" key="5">
    <source>
        <dbReference type="ARBA" id="ARBA00023004"/>
    </source>
</evidence>